<dbReference type="Proteomes" id="UP000677803">
    <property type="component" value="Unassembled WGS sequence"/>
</dbReference>
<name>A0A8S4BPU7_9TELE</name>
<keyword evidence="2" id="KW-1185">Reference proteome</keyword>
<reference evidence="1" key="1">
    <citation type="submission" date="2021-05" db="EMBL/GenBank/DDBJ databases">
        <authorList>
            <person name="Tigano A."/>
        </authorList>
    </citation>
    <scope>NUCLEOTIDE SEQUENCE</scope>
</reference>
<evidence type="ECO:0000313" key="2">
    <source>
        <dbReference type="Proteomes" id="UP000677803"/>
    </source>
</evidence>
<gene>
    <name evidence="1" type="ORF">MMEN_LOCUS18942</name>
</gene>
<sequence>MDRADVLLELLGGLHQLVFLKCRADITGHIFRSSIAVISRSSLESSLLQELLEDRNLTFFLFYRIGLKQTRRRRTPVWNRHPYEKLNKGETYQVTHQNRVLGPVPAWRTQRLNGMQRRRVKQIEPEKELLEDRNVTFFLFYLNRLKQTRRRRPPVWNRHPYEKLNKGETYQVCTHQPNEKPDCCETMQIGNLFLFLVH</sequence>
<dbReference type="EMBL" id="CAJRST010037778">
    <property type="protein sequence ID" value="CAG6009167.1"/>
    <property type="molecule type" value="Genomic_DNA"/>
</dbReference>
<organism evidence="1 2">
    <name type="scientific">Menidia menidia</name>
    <name type="common">Atlantic silverside</name>
    <dbReference type="NCBI Taxonomy" id="238744"/>
    <lineage>
        <taxon>Eukaryota</taxon>
        <taxon>Metazoa</taxon>
        <taxon>Chordata</taxon>
        <taxon>Craniata</taxon>
        <taxon>Vertebrata</taxon>
        <taxon>Euteleostomi</taxon>
        <taxon>Actinopterygii</taxon>
        <taxon>Neopterygii</taxon>
        <taxon>Teleostei</taxon>
        <taxon>Neoteleostei</taxon>
        <taxon>Acanthomorphata</taxon>
        <taxon>Ovalentaria</taxon>
        <taxon>Atherinomorphae</taxon>
        <taxon>Atheriniformes</taxon>
        <taxon>Atherinopsidae</taxon>
        <taxon>Menidiinae</taxon>
        <taxon>Menidia</taxon>
    </lineage>
</organism>
<comment type="caution">
    <text evidence="1">The sequence shown here is derived from an EMBL/GenBank/DDBJ whole genome shotgun (WGS) entry which is preliminary data.</text>
</comment>
<dbReference type="AlphaFoldDB" id="A0A8S4BPU7"/>
<protein>
    <submittedName>
        <fullName evidence="1">(Atlantic silverside) hypothetical protein</fullName>
    </submittedName>
</protein>
<proteinExistence type="predicted"/>
<feature type="non-terminal residue" evidence="1">
    <location>
        <position position="1"/>
    </location>
</feature>
<evidence type="ECO:0000313" key="1">
    <source>
        <dbReference type="EMBL" id="CAG6009167.1"/>
    </source>
</evidence>
<accession>A0A8S4BPU7</accession>